<feature type="domain" description="DOP1-like TPR" evidence="2">
    <location>
        <begin position="460"/>
        <end position="618"/>
    </location>
</feature>
<evidence type="ECO:0000259" key="2">
    <source>
        <dbReference type="Pfam" id="PF24601"/>
    </source>
</evidence>
<dbReference type="InterPro" id="IPR056459">
    <property type="entry name" value="TPR_DOP1"/>
</dbReference>
<keyword evidence="4" id="KW-1185">Reference proteome</keyword>
<dbReference type="GO" id="GO:0005768">
    <property type="term" value="C:endosome"/>
    <property type="evidence" value="ECO:0007669"/>
    <property type="project" value="TreeGrafter"/>
</dbReference>
<dbReference type="GO" id="GO:0006895">
    <property type="term" value="P:Golgi to endosome transport"/>
    <property type="evidence" value="ECO:0007669"/>
    <property type="project" value="InterPro"/>
</dbReference>
<evidence type="ECO:0000313" key="3">
    <source>
        <dbReference type="EMBL" id="KAG5283847.1"/>
    </source>
</evidence>
<feature type="compositionally biased region" description="Pro residues" evidence="1">
    <location>
        <begin position="536"/>
        <end position="557"/>
    </location>
</feature>
<dbReference type="PANTHER" id="PTHR14042">
    <property type="entry name" value="DOPEY-RELATED"/>
    <property type="match status" value="1"/>
</dbReference>
<protein>
    <recommendedName>
        <fullName evidence="2">DOP1-like TPR domain-containing protein</fullName>
    </recommendedName>
</protein>
<dbReference type="GO" id="GO:0005829">
    <property type="term" value="C:cytosol"/>
    <property type="evidence" value="ECO:0007669"/>
    <property type="project" value="GOC"/>
</dbReference>
<dbReference type="EMBL" id="JADWDJ010000003">
    <property type="protein sequence ID" value="KAG5283847.1"/>
    <property type="molecule type" value="Genomic_DNA"/>
</dbReference>
<feature type="region of interest" description="Disordered" evidence="1">
    <location>
        <begin position="531"/>
        <end position="558"/>
    </location>
</feature>
<comment type="caution">
    <text evidence="3">The sequence shown here is derived from an EMBL/GenBank/DDBJ whole genome shotgun (WGS) entry which is preliminary data.</text>
</comment>
<feature type="compositionally biased region" description="Polar residues" evidence="1">
    <location>
        <begin position="708"/>
        <end position="718"/>
    </location>
</feature>
<accession>A0AAV6HCE5</accession>
<feature type="region of interest" description="Disordered" evidence="1">
    <location>
        <begin position="318"/>
        <end position="440"/>
    </location>
</feature>
<evidence type="ECO:0000313" key="4">
    <source>
        <dbReference type="Proteomes" id="UP000823561"/>
    </source>
</evidence>
<organism evidence="3 4">
    <name type="scientific">Alosa alosa</name>
    <name type="common">allis shad</name>
    <dbReference type="NCBI Taxonomy" id="278164"/>
    <lineage>
        <taxon>Eukaryota</taxon>
        <taxon>Metazoa</taxon>
        <taxon>Chordata</taxon>
        <taxon>Craniata</taxon>
        <taxon>Vertebrata</taxon>
        <taxon>Euteleostomi</taxon>
        <taxon>Actinopterygii</taxon>
        <taxon>Neopterygii</taxon>
        <taxon>Teleostei</taxon>
        <taxon>Clupei</taxon>
        <taxon>Clupeiformes</taxon>
        <taxon>Clupeoidei</taxon>
        <taxon>Clupeidae</taxon>
        <taxon>Alosa</taxon>
    </lineage>
</organism>
<proteinExistence type="predicted"/>
<dbReference type="PANTHER" id="PTHR14042:SF23">
    <property type="entry name" value="PROTEIN DOPEY-2"/>
    <property type="match status" value="1"/>
</dbReference>
<gene>
    <name evidence="3" type="ORF">AALO_G00046800</name>
</gene>
<name>A0AAV6HCE5_9TELE</name>
<dbReference type="Pfam" id="PF24601">
    <property type="entry name" value="TPR_DOP1"/>
    <property type="match status" value="1"/>
</dbReference>
<dbReference type="InterPro" id="IPR040314">
    <property type="entry name" value="DOP1"/>
</dbReference>
<feature type="compositionally biased region" description="Low complexity" evidence="1">
    <location>
        <begin position="374"/>
        <end position="385"/>
    </location>
</feature>
<dbReference type="AlphaFoldDB" id="A0AAV6HCE5"/>
<sequence>MLESTTFPLYLSTEENAHLYEQMFNSASTEKGTLPEWLRSLMALCCLSKDYQVWHKAHGRCSGVAVAALLRRLNHSQTLALVVKDKTRRAREAGASLQNEHLQMVTVPPIHPTTLKAVEQSTDFYQRVAQVLWCELDSEWREHHLSCVELFYQLHCLAPSPHVCEDIICLGLLHTDKTVRLESLHRFSVLWHLTREMQFSMSLSLHRSFDRALFVVLDSLNTEDSSIIAAGESWLLRALSLGDALRILEPVLLLLLDPRTQRMSIQNVKQNFTIGNLRVLTHRERHPSGHGDAKGQSEQSVLLSSLISVDRQAMWEELSRDPEQEQTSDWPAALSRSGSEETSEEDNNVHEEEREEEPESEHTESADTSGAQVSTETNSSSTSGSAPYLQRHDDHNSEEAGSGSGSGAGEPEGVRRVDSARTQASDSLSSEDEGEQEELEALARSRQLQRQQERRQAADSLFHHVLLYAGPHEHARLLRPLGMLGALLGPAGGVRGAALVEALSVTPLDYAGHLGLLQELLLRHSQSQEGGSFYGPIPPSSSPSIPPSSSPPPPSSSPAPSVLLELLVSLCLSLMRSHYPSYAGVGPRHLHGNRAVQVRSAEVLTRLAAELVAMAAGSEVRKGGGPAGVCLEAAGRLQGAGVSEEGLVDFGRLSEAAALERPLQVALLRLLRVLIVLEHQVWPSNPSCALPGGVAGDNHPHQNHKHQPSGSSTSQHAPGSSLAREWQTAVLYQQSIRALQYAR</sequence>
<evidence type="ECO:0000256" key="1">
    <source>
        <dbReference type="SAM" id="MobiDB-lite"/>
    </source>
</evidence>
<feature type="region of interest" description="Disordered" evidence="1">
    <location>
        <begin position="692"/>
        <end position="720"/>
    </location>
</feature>
<dbReference type="Proteomes" id="UP000823561">
    <property type="component" value="Chromosome 3"/>
</dbReference>
<feature type="compositionally biased region" description="Acidic residues" evidence="1">
    <location>
        <begin position="429"/>
        <end position="440"/>
    </location>
</feature>
<reference evidence="3" key="1">
    <citation type="submission" date="2020-10" db="EMBL/GenBank/DDBJ databases">
        <title>Chromosome-scale genome assembly of the Allis shad, Alosa alosa.</title>
        <authorList>
            <person name="Margot Z."/>
            <person name="Christophe K."/>
            <person name="Cabau C."/>
            <person name="Louis A."/>
            <person name="Berthelot C."/>
            <person name="Parey E."/>
            <person name="Roest Crollius H."/>
            <person name="Montfort J."/>
            <person name="Robinson-Rechavi M."/>
            <person name="Bucao C."/>
            <person name="Bouchez O."/>
            <person name="Gislard M."/>
            <person name="Lluch J."/>
            <person name="Milhes M."/>
            <person name="Lampietro C."/>
            <person name="Lopez Roques C."/>
            <person name="Donnadieu C."/>
            <person name="Braasch I."/>
            <person name="Desvignes T."/>
            <person name="Postlethwait J."/>
            <person name="Bobe J."/>
            <person name="Guiguen Y."/>
        </authorList>
    </citation>
    <scope>NUCLEOTIDE SEQUENCE</scope>
    <source>
        <strain evidence="3">M-15738</strain>
        <tissue evidence="3">Blood</tissue>
    </source>
</reference>
<dbReference type="GO" id="GO:0005802">
    <property type="term" value="C:trans-Golgi network"/>
    <property type="evidence" value="ECO:0007669"/>
    <property type="project" value="TreeGrafter"/>
</dbReference>